<dbReference type="EMBL" id="JARK01000003">
    <property type="protein sequence ID" value="EYC46255.1"/>
    <property type="molecule type" value="Genomic_DNA"/>
</dbReference>
<protein>
    <submittedName>
        <fullName evidence="1">Uncharacterized protein</fullName>
    </submittedName>
</protein>
<dbReference type="Proteomes" id="UP000024635">
    <property type="component" value="Unassembled WGS sequence"/>
</dbReference>
<keyword evidence="2" id="KW-1185">Reference proteome</keyword>
<evidence type="ECO:0000313" key="2">
    <source>
        <dbReference type="Proteomes" id="UP000024635"/>
    </source>
</evidence>
<reference evidence="2" key="1">
    <citation type="journal article" date="2015" name="Nat. Genet.">
        <title>The genome and transcriptome of the zoonotic hookworm Ancylostoma ceylanicum identify infection-specific gene families.</title>
        <authorList>
            <person name="Schwarz E.M."/>
            <person name="Hu Y."/>
            <person name="Antoshechkin I."/>
            <person name="Miller M.M."/>
            <person name="Sternberg P.W."/>
            <person name="Aroian R.V."/>
        </authorList>
    </citation>
    <scope>NUCLEOTIDE SEQUENCE</scope>
    <source>
        <strain evidence="2">HY135</strain>
    </source>
</reference>
<organism evidence="1 2">
    <name type="scientific">Ancylostoma ceylanicum</name>
    <dbReference type="NCBI Taxonomy" id="53326"/>
    <lineage>
        <taxon>Eukaryota</taxon>
        <taxon>Metazoa</taxon>
        <taxon>Ecdysozoa</taxon>
        <taxon>Nematoda</taxon>
        <taxon>Chromadorea</taxon>
        <taxon>Rhabditida</taxon>
        <taxon>Rhabditina</taxon>
        <taxon>Rhabditomorpha</taxon>
        <taxon>Strongyloidea</taxon>
        <taxon>Ancylostomatidae</taxon>
        <taxon>Ancylostomatinae</taxon>
        <taxon>Ancylostoma</taxon>
    </lineage>
</organism>
<name>A0A016X2V8_9BILA</name>
<proteinExistence type="predicted"/>
<dbReference type="AlphaFoldDB" id="A0A016X2V8"/>
<sequence length="68" mass="7389">MESTSYALARSTAVVSSEMVASALRSPSGEKSRIRPLLGKGNLSLTEGPGFVGHPLRLRFGEVMERRR</sequence>
<gene>
    <name evidence="1" type="primary">Acey_s0403.g825</name>
    <name evidence="1" type="ORF">Y032_0403g825</name>
</gene>
<comment type="caution">
    <text evidence="1">The sequence shown here is derived from an EMBL/GenBank/DDBJ whole genome shotgun (WGS) entry which is preliminary data.</text>
</comment>
<accession>A0A016X2V8</accession>
<evidence type="ECO:0000313" key="1">
    <source>
        <dbReference type="EMBL" id="EYC46255.1"/>
    </source>
</evidence>